<organism evidence="2 3">
    <name type="scientific">Gemmata palustris</name>
    <dbReference type="NCBI Taxonomy" id="2822762"/>
    <lineage>
        <taxon>Bacteria</taxon>
        <taxon>Pseudomonadati</taxon>
        <taxon>Planctomycetota</taxon>
        <taxon>Planctomycetia</taxon>
        <taxon>Gemmatales</taxon>
        <taxon>Gemmataceae</taxon>
        <taxon>Gemmata</taxon>
    </lineage>
</organism>
<dbReference type="Proteomes" id="UP000676565">
    <property type="component" value="Unassembled WGS sequence"/>
</dbReference>
<dbReference type="RefSeq" id="WP_210658492.1">
    <property type="nucleotide sequence ID" value="NZ_JAGKQQ010000001.1"/>
</dbReference>
<feature type="compositionally biased region" description="Pro residues" evidence="1">
    <location>
        <begin position="590"/>
        <end position="610"/>
    </location>
</feature>
<feature type="compositionally biased region" description="Basic and acidic residues" evidence="1">
    <location>
        <begin position="742"/>
        <end position="752"/>
    </location>
</feature>
<feature type="compositionally biased region" description="Low complexity" evidence="1">
    <location>
        <begin position="753"/>
        <end position="772"/>
    </location>
</feature>
<protein>
    <submittedName>
        <fullName evidence="2">YXWGXW repeat-containing protein</fullName>
    </submittedName>
</protein>
<feature type="compositionally biased region" description="Pro residues" evidence="1">
    <location>
        <begin position="773"/>
        <end position="785"/>
    </location>
</feature>
<feature type="compositionally biased region" description="Pro residues" evidence="1">
    <location>
        <begin position="561"/>
        <end position="572"/>
    </location>
</feature>
<feature type="compositionally biased region" description="Pro residues" evidence="1">
    <location>
        <begin position="630"/>
        <end position="650"/>
    </location>
</feature>
<dbReference type="EMBL" id="JAGKQQ010000001">
    <property type="protein sequence ID" value="MBP3958471.1"/>
    <property type="molecule type" value="Genomic_DNA"/>
</dbReference>
<feature type="compositionally biased region" description="Pro residues" evidence="1">
    <location>
        <begin position="659"/>
        <end position="693"/>
    </location>
</feature>
<sequence>MTERVLKVLPLGVFGALAFTLVAIDTAPAQEPIPLVTPGRFPVGQPDPVPLPLPLPGQQGQPVEPAQPVQPAQGEGIEVLAKGPVHEAFAATAEAPVASPVIAKQPPDPIEELPPDQKPEGDNVQWIPGYWGWDEENSQFIWVSGFWRQPPPGRVWVPGSWREARGGWQYVPGFWQELTPPQPQQPQQPQAQPEIEYLPQPPVTLEVGPTVEAPNTTSVYVPGSWVWRNKYVWRPGVWVEYRRDWVWVPARYHWTPVGYVFCDGYWDYPLATRGVLFAPVVISRPVYTRRAFVYTPVYVVSEPCMTGALFVRRGYGNYYFGDYFDNRYATGGYTAWCGTVGRNGFAIGFGAGRTWGYDPLWSYYSVHYRSTPRWQGGVNDLYAGRYRGDVARPPVTLVQQNRTINNITKTNVTNVTNNITVVNGASTVNNRDVSNVAMLAPLKVAPDLQRTKFEAVSAERRRDEATAAKQIREVAVQRTKLETAAVNQPKPMATPGTTQPPAKPQTIKLDVPKVAAQRAAVSTDEKKAPPPNPHRSVNTPGAKVDPKTPGTPLPKVDPKTPVNPPVNPMPKTDPPKVDPKAPVNPKIDPKPPVKPGVPPTQPPVNPMPKTEPPKVDPKPPVTPLPKVDPKPPVTPLPMVEPKPVIPMPKTEPPKVDPKPVNPPVPPKVELPKVNPPVVPKVDPKPPTQPPVTPLPKVEPKPPVNPPKVDPRPPVSPPMSPLPKGPVTPPVVPKGNPPAPPRNDPKPPPKSDPKPLAVVPVVNPQPKPVAVAPVGPPKTQPAPVAQPRPAAIVPTAPPMKVVQPPKAQPPAVQPKAQPAGKPAKKPR</sequence>
<evidence type="ECO:0000256" key="1">
    <source>
        <dbReference type="SAM" id="MobiDB-lite"/>
    </source>
</evidence>
<feature type="compositionally biased region" description="Low complexity" evidence="1">
    <location>
        <begin position="786"/>
        <end position="804"/>
    </location>
</feature>
<feature type="compositionally biased region" description="Pro residues" evidence="1">
    <location>
        <begin position="700"/>
        <end position="741"/>
    </location>
</feature>
<keyword evidence="3" id="KW-1185">Reference proteome</keyword>
<evidence type="ECO:0000313" key="3">
    <source>
        <dbReference type="Proteomes" id="UP000676565"/>
    </source>
</evidence>
<name>A0ABS5BXJ9_9BACT</name>
<reference evidence="2 3" key="1">
    <citation type="submission" date="2021-04" db="EMBL/GenBank/DDBJ databases">
        <authorList>
            <person name="Ivanova A."/>
        </authorList>
    </citation>
    <scope>NUCLEOTIDE SEQUENCE [LARGE SCALE GENOMIC DNA]</scope>
    <source>
        <strain evidence="2 3">G18</strain>
    </source>
</reference>
<feature type="region of interest" description="Disordered" evidence="1">
    <location>
        <begin position="480"/>
        <end position="826"/>
    </location>
</feature>
<evidence type="ECO:0000313" key="2">
    <source>
        <dbReference type="EMBL" id="MBP3958471.1"/>
    </source>
</evidence>
<comment type="caution">
    <text evidence="2">The sequence shown here is derived from an EMBL/GenBank/DDBJ whole genome shotgun (WGS) entry which is preliminary data.</text>
</comment>
<accession>A0ABS5BXJ9</accession>
<proteinExistence type="predicted"/>
<gene>
    <name evidence="2" type="ORF">J8F10_24755</name>
</gene>